<keyword evidence="3" id="KW-0809">Transit peptide</keyword>
<sequence>MCSVLLKKTSMYSVRCLRSTKFITLEQCILTAFGRRLCTSNHNKDEGDPSKTGENLKHKKEGDDKSQIHDRDDAKMKLHNLLKEMIKEEPLTEKKSGLSLAKPKKTAKEKPVKDESGVLIDRKVIDATKDVAKSLGGDVKETESELLEKLLSTKSQVLGGMAVEQIESTKQWRDIRREQAQFGRSVSEVKRQPRFSKGSPTSVNLFGGSPLGIFTAEKQSSPVHDPVAPSIWEKLQEREVRLSTSHPPRNYFQQMILWTEQGKLWKFPIDNEQGLEEEQEVFFTEHVFLERYLEPWCPSKGPVRHFMELVCVGLSKNPYITVQDKKDHIYWYRDYFAAKKDILKEVGALPDETGASSPTASA</sequence>
<reference evidence="10" key="1">
    <citation type="submission" date="2013-04" db="EMBL/GenBank/DDBJ databases">
        <authorList>
            <person name="Qu J."/>
            <person name="Murali S.C."/>
            <person name="Bandaranaike D."/>
            <person name="Bellair M."/>
            <person name="Blankenburg K."/>
            <person name="Chao H."/>
            <person name="Dinh H."/>
            <person name="Doddapaneni H."/>
            <person name="Downs B."/>
            <person name="Dugan-Rocha S."/>
            <person name="Elkadiri S."/>
            <person name="Gnanaolivu R.D."/>
            <person name="Hernandez B."/>
            <person name="Javaid M."/>
            <person name="Jayaseelan J.C."/>
            <person name="Lee S."/>
            <person name="Li M."/>
            <person name="Ming W."/>
            <person name="Munidasa M."/>
            <person name="Muniz J."/>
            <person name="Nguyen L."/>
            <person name="Ongeri F."/>
            <person name="Osuji N."/>
            <person name="Pu L.-L."/>
            <person name="Puazo M."/>
            <person name="Qu C."/>
            <person name="Quiroz J."/>
            <person name="Raj R."/>
            <person name="Weissenberger G."/>
            <person name="Xin Y."/>
            <person name="Zou X."/>
            <person name="Han Y."/>
            <person name="Richards S."/>
            <person name="Worley K."/>
            <person name="Muzny D."/>
            <person name="Gibbs R."/>
        </authorList>
    </citation>
    <scope>NUCLEOTIDE SEQUENCE</scope>
    <source>
        <strain evidence="10">Sampled in the wild</strain>
    </source>
</reference>
<keyword evidence="5" id="KW-0496">Mitochondrion</keyword>
<reference evidence="10" key="2">
    <citation type="submission" date="2017-10" db="EMBL/GenBank/DDBJ databases">
        <title>Ladona fulva Genome sequencing and assembly.</title>
        <authorList>
            <person name="Murali S."/>
            <person name="Richards S."/>
            <person name="Bandaranaike D."/>
            <person name="Bellair M."/>
            <person name="Blankenburg K."/>
            <person name="Chao H."/>
            <person name="Dinh H."/>
            <person name="Doddapaneni H."/>
            <person name="Dugan-Rocha S."/>
            <person name="Elkadiri S."/>
            <person name="Gnanaolivu R."/>
            <person name="Hernandez B."/>
            <person name="Skinner E."/>
            <person name="Javaid M."/>
            <person name="Lee S."/>
            <person name="Li M."/>
            <person name="Ming W."/>
            <person name="Munidasa M."/>
            <person name="Muniz J."/>
            <person name="Nguyen L."/>
            <person name="Hughes D."/>
            <person name="Osuji N."/>
            <person name="Pu L.-L."/>
            <person name="Puazo M."/>
            <person name="Qu C."/>
            <person name="Quiroz J."/>
            <person name="Raj R."/>
            <person name="Weissenberger G."/>
            <person name="Xin Y."/>
            <person name="Zou X."/>
            <person name="Han Y."/>
            <person name="Worley K."/>
            <person name="Muzny D."/>
            <person name="Gibbs R."/>
        </authorList>
    </citation>
    <scope>NUCLEOTIDE SEQUENCE</scope>
    <source>
        <strain evidence="10">Sampled in the wild</strain>
    </source>
</reference>
<evidence type="ECO:0000256" key="6">
    <source>
        <dbReference type="ARBA" id="ARBA00023274"/>
    </source>
</evidence>
<accession>A0A8K0NXH1</accession>
<keyword evidence="6" id="KW-0687">Ribonucleoprotein</keyword>
<dbReference type="EMBL" id="KZ308359">
    <property type="protein sequence ID" value="KAG8228080.1"/>
    <property type="molecule type" value="Genomic_DNA"/>
</dbReference>
<dbReference type="InterPro" id="IPR026299">
    <property type="entry name" value="MRP-S31"/>
</dbReference>
<evidence type="ECO:0000256" key="4">
    <source>
        <dbReference type="ARBA" id="ARBA00022980"/>
    </source>
</evidence>
<protein>
    <recommendedName>
        <fullName evidence="7">Small ribosomal subunit protein mS31</fullName>
    </recommendedName>
    <alternativeName>
        <fullName evidence="8">28S ribosomal protein S31, mitochondrial</fullName>
    </alternativeName>
</protein>
<keyword evidence="11" id="KW-1185">Reference proteome</keyword>
<dbReference type="GO" id="GO:0005763">
    <property type="term" value="C:mitochondrial small ribosomal subunit"/>
    <property type="evidence" value="ECO:0007669"/>
    <property type="project" value="InterPro"/>
</dbReference>
<evidence type="ECO:0000313" key="10">
    <source>
        <dbReference type="EMBL" id="KAG8228080.1"/>
    </source>
</evidence>
<evidence type="ECO:0000256" key="9">
    <source>
        <dbReference type="SAM" id="MobiDB-lite"/>
    </source>
</evidence>
<dbReference type="AlphaFoldDB" id="A0A8K0NXH1"/>
<evidence type="ECO:0000256" key="3">
    <source>
        <dbReference type="ARBA" id="ARBA00022946"/>
    </source>
</evidence>
<dbReference type="Proteomes" id="UP000792457">
    <property type="component" value="Unassembled WGS sequence"/>
</dbReference>
<evidence type="ECO:0000256" key="5">
    <source>
        <dbReference type="ARBA" id="ARBA00023128"/>
    </source>
</evidence>
<evidence type="ECO:0000256" key="8">
    <source>
        <dbReference type="ARBA" id="ARBA00035363"/>
    </source>
</evidence>
<feature type="region of interest" description="Disordered" evidence="9">
    <location>
        <begin position="40"/>
        <end position="71"/>
    </location>
</feature>
<dbReference type="OrthoDB" id="5989925at2759"/>
<comment type="caution">
    <text evidence="10">The sequence shown here is derived from an EMBL/GenBank/DDBJ whole genome shotgun (WGS) entry which is preliminary data.</text>
</comment>
<comment type="similarity">
    <text evidence="2">Belongs to the mitochondrion-specific ribosomal protein mS31 family.</text>
</comment>
<gene>
    <name evidence="10" type="ORF">J437_LFUL000080</name>
</gene>
<organism evidence="10 11">
    <name type="scientific">Ladona fulva</name>
    <name type="common">Scarce chaser dragonfly</name>
    <name type="synonym">Libellula fulva</name>
    <dbReference type="NCBI Taxonomy" id="123851"/>
    <lineage>
        <taxon>Eukaryota</taxon>
        <taxon>Metazoa</taxon>
        <taxon>Ecdysozoa</taxon>
        <taxon>Arthropoda</taxon>
        <taxon>Hexapoda</taxon>
        <taxon>Insecta</taxon>
        <taxon>Pterygota</taxon>
        <taxon>Palaeoptera</taxon>
        <taxon>Odonata</taxon>
        <taxon>Epiprocta</taxon>
        <taxon>Anisoptera</taxon>
        <taxon>Libelluloidea</taxon>
        <taxon>Libellulidae</taxon>
        <taxon>Ladona</taxon>
    </lineage>
</organism>
<dbReference type="PANTHER" id="PTHR13231">
    <property type="entry name" value="MITOCHONDRIAL RIBOSOMAL PROTEIN S31"/>
    <property type="match status" value="1"/>
</dbReference>
<dbReference type="GO" id="GO:0003735">
    <property type="term" value="F:structural constituent of ribosome"/>
    <property type="evidence" value="ECO:0007669"/>
    <property type="project" value="InterPro"/>
</dbReference>
<evidence type="ECO:0000256" key="7">
    <source>
        <dbReference type="ARBA" id="ARBA00035133"/>
    </source>
</evidence>
<feature type="compositionally biased region" description="Basic and acidic residues" evidence="9">
    <location>
        <begin position="42"/>
        <end position="71"/>
    </location>
</feature>
<proteinExistence type="inferred from homology"/>
<evidence type="ECO:0000256" key="2">
    <source>
        <dbReference type="ARBA" id="ARBA00011057"/>
    </source>
</evidence>
<dbReference type="Pfam" id="PF15433">
    <property type="entry name" value="MRP-S31"/>
    <property type="match status" value="1"/>
</dbReference>
<comment type="subcellular location">
    <subcellularLocation>
        <location evidence="1">Mitochondrion</location>
    </subcellularLocation>
</comment>
<keyword evidence="4" id="KW-0689">Ribosomal protein</keyword>
<evidence type="ECO:0000256" key="1">
    <source>
        <dbReference type="ARBA" id="ARBA00004173"/>
    </source>
</evidence>
<name>A0A8K0NXH1_LADFU</name>
<dbReference type="PANTHER" id="PTHR13231:SF3">
    <property type="entry name" value="SMALL RIBOSOMAL SUBUNIT PROTEIN MS31"/>
    <property type="match status" value="1"/>
</dbReference>
<feature type="region of interest" description="Disordered" evidence="9">
    <location>
        <begin position="94"/>
        <end position="113"/>
    </location>
</feature>
<evidence type="ECO:0000313" key="11">
    <source>
        <dbReference type="Proteomes" id="UP000792457"/>
    </source>
</evidence>